<evidence type="ECO:0000256" key="1">
    <source>
        <dbReference type="ARBA" id="ARBA00022737"/>
    </source>
</evidence>
<dbReference type="EMBL" id="JACSQS010000006">
    <property type="protein sequence ID" value="MBD7954180.1"/>
    <property type="molecule type" value="Genomic_DNA"/>
</dbReference>
<gene>
    <name evidence="3" type="ORF">H9654_08165</name>
</gene>
<dbReference type="PANTHER" id="PTHR32305">
    <property type="match status" value="1"/>
</dbReference>
<feature type="domain" description="Teneurin-like YD-shell" evidence="2">
    <location>
        <begin position="61"/>
        <end position="155"/>
    </location>
</feature>
<protein>
    <recommendedName>
        <fullName evidence="2">Teneurin-like YD-shell domain-containing protein</fullName>
    </recommendedName>
</protein>
<keyword evidence="4" id="KW-1185">Reference proteome</keyword>
<dbReference type="Gene3D" id="2.180.10.10">
    <property type="entry name" value="RHS repeat-associated core"/>
    <property type="match status" value="1"/>
</dbReference>
<organism evidence="3 4">
    <name type="scientific">Stenotrophomonas lacuserhaii</name>
    <dbReference type="NCBI Taxonomy" id="2760084"/>
    <lineage>
        <taxon>Bacteria</taxon>
        <taxon>Pseudomonadati</taxon>
        <taxon>Pseudomonadota</taxon>
        <taxon>Gammaproteobacteria</taxon>
        <taxon>Lysobacterales</taxon>
        <taxon>Lysobacteraceae</taxon>
        <taxon>Stenotrophomonas</taxon>
    </lineage>
</organism>
<comment type="caution">
    <text evidence="3">The sequence shown here is derived from an EMBL/GenBank/DDBJ whole genome shotgun (WGS) entry which is preliminary data.</text>
</comment>
<dbReference type="InterPro" id="IPR022385">
    <property type="entry name" value="Rhs_assc_core"/>
</dbReference>
<keyword evidence="1" id="KW-0677">Repeat</keyword>
<reference evidence="3 4" key="1">
    <citation type="submission" date="2020-08" db="EMBL/GenBank/DDBJ databases">
        <title>A Genomic Blueprint of the Chicken Gut Microbiome.</title>
        <authorList>
            <person name="Gilroy R."/>
            <person name="Ravi A."/>
            <person name="Getino M."/>
            <person name="Pursley I."/>
            <person name="Horton D.L."/>
            <person name="Alikhan N.-F."/>
            <person name="Baker D."/>
            <person name="Gharbi K."/>
            <person name="Hall N."/>
            <person name="Watson M."/>
            <person name="Adriaenssens E.M."/>
            <person name="Foster-Nyarko E."/>
            <person name="Jarju S."/>
            <person name="Secka A."/>
            <person name="Antonio M."/>
            <person name="Oren A."/>
            <person name="Chaudhuri R."/>
            <person name="La Ragione R.M."/>
            <person name="Hildebrand F."/>
            <person name="Pallen M.J."/>
        </authorList>
    </citation>
    <scope>NUCLEOTIDE SEQUENCE [LARGE SCALE GENOMIC DNA]</scope>
    <source>
        <strain evidence="3 4">Sa5BUN4</strain>
    </source>
</reference>
<dbReference type="Proteomes" id="UP000636938">
    <property type="component" value="Unassembled WGS sequence"/>
</dbReference>
<dbReference type="NCBIfam" id="TIGR03696">
    <property type="entry name" value="Rhs_assc_core"/>
    <property type="match status" value="1"/>
</dbReference>
<evidence type="ECO:0000313" key="3">
    <source>
        <dbReference type="EMBL" id="MBD7954180.1"/>
    </source>
</evidence>
<evidence type="ECO:0000313" key="4">
    <source>
        <dbReference type="Proteomes" id="UP000636938"/>
    </source>
</evidence>
<evidence type="ECO:0000259" key="2">
    <source>
        <dbReference type="Pfam" id="PF25023"/>
    </source>
</evidence>
<dbReference type="InterPro" id="IPR050708">
    <property type="entry name" value="T6SS_VgrG/RHS"/>
</dbReference>
<proteinExistence type="predicted"/>
<accession>A0A8X8FSR0</accession>
<dbReference type="InterPro" id="IPR056823">
    <property type="entry name" value="TEN-like_YD-shell"/>
</dbReference>
<name>A0A8X8FSR0_9GAMM</name>
<sequence length="354" mass="38000">MPVVALHGPARRSISRWLTLATSPTPCDERMRTMNIIKRLATGAVLLAGTWSAASQEIIEYIHTDALGSPVAVSDAAGNVTERTVYEPYGATVGTGPSDAPGFTGHVADSATGLTYMQQRYYDAEIGAFLSVDAVAAYSGSSANFNRYRYGNGNPLKFLDPDGNDAIYFTDANVVVIPVHFSGSGATRENVGEIKRRVDSLKSEFSGLRIVLQPLQAPGGIGTNVMRLEEGRDYKSYPRAGEGVDSFGGNKGYIDTGGLNWRGAAVHDILHFAGAPEGYADSGSREGRTSTYRPGYSQKHIMADRSGNSLRAMDEDAIKGNSTTFRHQLGSFQGVFRVSGRIESKQLEKKLGGK</sequence>
<dbReference type="Pfam" id="PF25023">
    <property type="entry name" value="TEN_YD-shell"/>
    <property type="match status" value="1"/>
</dbReference>
<dbReference type="AlphaFoldDB" id="A0A8X8FSR0"/>
<dbReference type="PANTHER" id="PTHR32305:SF15">
    <property type="entry name" value="PROTEIN RHSA-RELATED"/>
    <property type="match status" value="1"/>
</dbReference>